<feature type="transmembrane region" description="Helical" evidence="1">
    <location>
        <begin position="7"/>
        <end position="25"/>
    </location>
</feature>
<dbReference type="AlphaFoldDB" id="A0A1G1WAD8"/>
<organism evidence="2 3">
    <name type="scientific">Candidatus Woykebacteria bacterium RBG_13_40_7b</name>
    <dbReference type="NCBI Taxonomy" id="1802594"/>
    <lineage>
        <taxon>Bacteria</taxon>
        <taxon>Candidatus Woykeibacteriota</taxon>
    </lineage>
</organism>
<evidence type="ECO:0000313" key="2">
    <source>
        <dbReference type="EMBL" id="OGY24643.1"/>
    </source>
</evidence>
<feature type="transmembrane region" description="Helical" evidence="1">
    <location>
        <begin position="125"/>
        <end position="144"/>
    </location>
</feature>
<keyword evidence="1" id="KW-0472">Membrane</keyword>
<feature type="transmembrane region" description="Helical" evidence="1">
    <location>
        <begin position="60"/>
        <end position="79"/>
    </location>
</feature>
<keyword evidence="1" id="KW-1133">Transmembrane helix</keyword>
<keyword evidence="1" id="KW-0812">Transmembrane</keyword>
<dbReference type="EMBL" id="MHCQ01000018">
    <property type="protein sequence ID" value="OGY24643.1"/>
    <property type="molecule type" value="Genomic_DNA"/>
</dbReference>
<comment type="caution">
    <text evidence="2">The sequence shown here is derived from an EMBL/GenBank/DDBJ whole genome shotgun (WGS) entry which is preliminary data.</text>
</comment>
<name>A0A1G1WAD8_9BACT</name>
<protein>
    <submittedName>
        <fullName evidence="2">Uncharacterized protein</fullName>
    </submittedName>
</protein>
<evidence type="ECO:0000313" key="3">
    <source>
        <dbReference type="Proteomes" id="UP000177103"/>
    </source>
</evidence>
<sequence>MAKPTIYATPICIVLSILVIIGIIWGVMQHNPLIITLFLLPAVGYEAYRTEGESTRWASWAMLILILAELICIIFKVNFDLATYFNAPTAYFYGYFLPLSDIKVIFPIVMVFLSFILFFRTIGKYTKWLAVLLFISSIAIVYVINQDILKSLLHLGSYGGFYY</sequence>
<evidence type="ECO:0000256" key="1">
    <source>
        <dbReference type="SAM" id="Phobius"/>
    </source>
</evidence>
<gene>
    <name evidence="2" type="ORF">A2Y57_00795</name>
</gene>
<dbReference type="Proteomes" id="UP000177103">
    <property type="component" value="Unassembled WGS sequence"/>
</dbReference>
<proteinExistence type="predicted"/>
<reference evidence="2 3" key="1">
    <citation type="journal article" date="2016" name="Nat. Commun.">
        <title>Thousands of microbial genomes shed light on interconnected biogeochemical processes in an aquifer system.</title>
        <authorList>
            <person name="Anantharaman K."/>
            <person name="Brown C.T."/>
            <person name="Hug L.A."/>
            <person name="Sharon I."/>
            <person name="Castelle C.J."/>
            <person name="Probst A.J."/>
            <person name="Thomas B.C."/>
            <person name="Singh A."/>
            <person name="Wilkins M.J."/>
            <person name="Karaoz U."/>
            <person name="Brodie E.L."/>
            <person name="Williams K.H."/>
            <person name="Hubbard S.S."/>
            <person name="Banfield J.F."/>
        </authorList>
    </citation>
    <scope>NUCLEOTIDE SEQUENCE [LARGE SCALE GENOMIC DNA]</scope>
</reference>
<feature type="transmembrane region" description="Helical" evidence="1">
    <location>
        <begin position="91"/>
        <end position="118"/>
    </location>
</feature>
<accession>A0A1G1WAD8</accession>